<name>A0ABN0IVX5_9LEPT</name>
<evidence type="ECO:0000313" key="1">
    <source>
        <dbReference type="EMBL" id="EMM98446.1"/>
    </source>
</evidence>
<dbReference type="EMBL" id="AHMH02000152">
    <property type="protein sequence ID" value="EMM98446.1"/>
    <property type="molecule type" value="Genomic_DNA"/>
</dbReference>
<reference evidence="1 2" key="1">
    <citation type="submission" date="2013-01" db="EMBL/GenBank/DDBJ databases">
        <authorList>
            <person name="Harkins D.M."/>
            <person name="Durkin A.S."/>
            <person name="Brinkac L.M."/>
            <person name="Haft D.H."/>
            <person name="Selengut J.D."/>
            <person name="Sanka R."/>
            <person name="DePew J."/>
            <person name="Purushe J."/>
            <person name="Whelen A.C."/>
            <person name="Vinetz J.M."/>
            <person name="Sutton G.G."/>
            <person name="Nierman W.C."/>
            <person name="Fouts D.E."/>
        </authorList>
    </citation>
    <scope>NUCLEOTIDE SEQUENCE [LARGE SCALE GENOMIC DNA]</scope>
    <source>
        <strain evidence="1 2">2007001578</strain>
    </source>
</reference>
<accession>A0ABN0IVX5</accession>
<sequence>MSLDLKFKDGFFGKNENATKPLKRLTAQLQKFRCLVC</sequence>
<comment type="caution">
    <text evidence="1">The sequence shown here is derived from an EMBL/GenBank/DDBJ whole genome shotgun (WGS) entry which is preliminary data.</text>
</comment>
<evidence type="ECO:0000313" key="2">
    <source>
        <dbReference type="Proteomes" id="UP000012099"/>
    </source>
</evidence>
<protein>
    <submittedName>
        <fullName evidence="1">Uncharacterized protein</fullName>
    </submittedName>
</protein>
<proteinExistence type="predicted"/>
<gene>
    <name evidence="1" type="ORF">LEP1GSC035_0564</name>
</gene>
<dbReference type="Proteomes" id="UP000012099">
    <property type="component" value="Unassembled WGS sequence"/>
</dbReference>
<keyword evidence="2" id="KW-1185">Reference proteome</keyword>
<organism evidence="1 2">
    <name type="scientific">Leptospira noguchii str. 2007001578</name>
    <dbReference type="NCBI Taxonomy" id="1049974"/>
    <lineage>
        <taxon>Bacteria</taxon>
        <taxon>Pseudomonadati</taxon>
        <taxon>Spirochaetota</taxon>
        <taxon>Spirochaetia</taxon>
        <taxon>Leptospirales</taxon>
        <taxon>Leptospiraceae</taxon>
        <taxon>Leptospira</taxon>
    </lineage>
</organism>